<protein>
    <submittedName>
        <fullName evidence="1">Uncharacterized protein</fullName>
    </submittedName>
</protein>
<evidence type="ECO:0000313" key="2">
    <source>
        <dbReference type="Proteomes" id="UP000196239"/>
    </source>
</evidence>
<dbReference type="KEGG" id="ndv:NDEV_0639"/>
<keyword evidence="2" id="KW-1185">Reference proteome</keyword>
<dbReference type="Proteomes" id="UP000196239">
    <property type="component" value="Chromosome 1"/>
</dbReference>
<dbReference type="AlphaFoldDB" id="A0A128A219"/>
<evidence type="ECO:0000313" key="1">
    <source>
        <dbReference type="EMBL" id="CUR51404.1"/>
    </source>
</evidence>
<name>A0A128A219_9ARCH</name>
<dbReference type="EMBL" id="LN890280">
    <property type="protein sequence ID" value="CUR51404.1"/>
    <property type="molecule type" value="Genomic_DNA"/>
</dbReference>
<sequence length="445" mass="49542">MKTIRIIISLSVISFLIILSSQTYGVPYIPSQVRYFNSDIVLIGKVVSATQFSPTATKYEIQVEQFLKNPQPQDKITVIVEGTNKTLSGLGMTADTVFNVGQHAFLYLKKEQENYVVWWYSHPTDSLCDPAPTQEDLNLQPPQGVKFSEVPAYSPIHIEAEKSNSYLYAVNQPVFISYDAWNDHFTNKTFDVRFIVQNSSDAKVVLNDTKQIELKPCIGHKTVTTTFVPKLAGRYEVSVVFDNSLMGTIVDIPQNSNSLTSANSIILSPLKQFKSGISAMDIKCSVGYVLIIKSEDSTPACVKPLTVKILAEEGWSKFKSTQSNHTHNAKTNPFGIVGLMYYHGGGPCGVGVCPLNTFNLKMNSNYTTYLLGYDICNNNSCITRNDLSTLLPLNVIGIPDYKFIALPENPQWKNTDMFHIQVEVSSYPDNQTAVWTDLGNSTIIH</sequence>
<proteinExistence type="predicted"/>
<gene>
    <name evidence="1" type="ORF">NDEV_0639</name>
</gene>
<organism evidence="1 2">
    <name type="scientific">Nitrosotalea devaniterrae</name>
    <dbReference type="NCBI Taxonomy" id="1078905"/>
    <lineage>
        <taxon>Archaea</taxon>
        <taxon>Nitrososphaerota</taxon>
        <taxon>Nitrososphaeria</taxon>
        <taxon>Nitrosotaleales</taxon>
        <taxon>Nitrosotaleaceae</taxon>
        <taxon>Nitrosotalea</taxon>
    </lineage>
</organism>
<accession>A0A128A219</accession>
<reference evidence="2" key="1">
    <citation type="submission" date="2015-10" db="EMBL/GenBank/DDBJ databases">
        <authorList>
            <person name="Lehtovirta-Morley L.E."/>
            <person name="Vieille C."/>
        </authorList>
    </citation>
    <scope>NUCLEOTIDE SEQUENCE [LARGE SCALE GENOMIC DNA]</scope>
</reference>